<proteinExistence type="predicted"/>
<dbReference type="Proteomes" id="UP001166293">
    <property type="component" value="Unassembled WGS sequence"/>
</dbReference>
<accession>A0ABS6N9L8</accession>
<evidence type="ECO:0000256" key="1">
    <source>
        <dbReference type="SAM" id="Phobius"/>
    </source>
</evidence>
<comment type="caution">
    <text evidence="2">The sequence shown here is derived from an EMBL/GenBank/DDBJ whole genome shotgun (WGS) entry which is preliminary data.</text>
</comment>
<reference evidence="2" key="1">
    <citation type="submission" date="2021-06" db="EMBL/GenBank/DDBJ databases">
        <title>Thalassococcus sp. CAU 1522 isolated from sea sand, Republic of Korea.</title>
        <authorList>
            <person name="Kim W."/>
        </authorList>
    </citation>
    <scope>NUCLEOTIDE SEQUENCE</scope>
    <source>
        <strain evidence="2">CAU 1522</strain>
    </source>
</reference>
<sequence>MFEPSPVLLAFVFVKRFVFLELLALLALARVIAGGPHARRPALVALLLSLAGLAVIFAPAAGMNDGIIYASGARLMAHGGGMTALLPASALMLVSAVVTDCRGRWIDVLHVALLAGLLGLWVASLL</sequence>
<organism evidence="2 3">
    <name type="scientific">Thalassococcus arenae</name>
    <dbReference type="NCBI Taxonomy" id="2851652"/>
    <lineage>
        <taxon>Bacteria</taxon>
        <taxon>Pseudomonadati</taxon>
        <taxon>Pseudomonadota</taxon>
        <taxon>Alphaproteobacteria</taxon>
        <taxon>Rhodobacterales</taxon>
        <taxon>Roseobacteraceae</taxon>
        <taxon>Thalassococcus</taxon>
    </lineage>
</organism>
<feature type="transmembrane region" description="Helical" evidence="1">
    <location>
        <begin position="75"/>
        <end position="98"/>
    </location>
</feature>
<feature type="transmembrane region" description="Helical" evidence="1">
    <location>
        <begin position="6"/>
        <end position="29"/>
    </location>
</feature>
<evidence type="ECO:0000313" key="3">
    <source>
        <dbReference type="Proteomes" id="UP001166293"/>
    </source>
</evidence>
<protein>
    <submittedName>
        <fullName evidence="2">Uncharacterized protein</fullName>
    </submittedName>
</protein>
<keyword evidence="3" id="KW-1185">Reference proteome</keyword>
<name>A0ABS6N9L8_9RHOB</name>
<feature type="transmembrane region" description="Helical" evidence="1">
    <location>
        <begin position="41"/>
        <end position="63"/>
    </location>
</feature>
<keyword evidence="1" id="KW-0472">Membrane</keyword>
<dbReference type="EMBL" id="JAHRWL010000002">
    <property type="protein sequence ID" value="MBV2360713.1"/>
    <property type="molecule type" value="Genomic_DNA"/>
</dbReference>
<keyword evidence="1" id="KW-0812">Transmembrane</keyword>
<keyword evidence="1" id="KW-1133">Transmembrane helix</keyword>
<evidence type="ECO:0000313" key="2">
    <source>
        <dbReference type="EMBL" id="MBV2360713.1"/>
    </source>
</evidence>
<gene>
    <name evidence="2" type="ORF">KUH32_13075</name>
</gene>
<feature type="transmembrane region" description="Helical" evidence="1">
    <location>
        <begin position="105"/>
        <end position="123"/>
    </location>
</feature>